<reference evidence="1 2" key="1">
    <citation type="submission" date="2020-07" db="EMBL/GenBank/DDBJ databases">
        <title>Genomic Encyclopedia of Type Strains, Phase IV (KMG-V): Genome sequencing to study the core and pangenomes of soil and plant-associated prokaryotes.</title>
        <authorList>
            <person name="Whitman W."/>
        </authorList>
    </citation>
    <scope>NUCLEOTIDE SEQUENCE [LARGE SCALE GENOMIC DNA]</scope>
    <source>
        <strain evidence="1 2">M8UP22</strain>
    </source>
</reference>
<sequence>MKGAGRFGFVRALTVCTAGDVLGDWQSFRLREASMLEEESVGMGVAGWYAVLAALRRLLEVRDECSSGDFAGGVGYGCAFS</sequence>
<accession>A0A852VJA2</accession>
<proteinExistence type="predicted"/>
<gene>
    <name evidence="1" type="ORF">HDF08_003936</name>
</gene>
<evidence type="ECO:0000313" key="1">
    <source>
        <dbReference type="EMBL" id="NYF91817.1"/>
    </source>
</evidence>
<organism evidence="1 2">
    <name type="scientific">Tunturiibacter lichenicola</name>
    <dbReference type="NCBI Taxonomy" id="2051959"/>
    <lineage>
        <taxon>Bacteria</taxon>
        <taxon>Pseudomonadati</taxon>
        <taxon>Acidobacteriota</taxon>
        <taxon>Terriglobia</taxon>
        <taxon>Terriglobales</taxon>
        <taxon>Acidobacteriaceae</taxon>
        <taxon>Tunturiibacter</taxon>
    </lineage>
</organism>
<evidence type="ECO:0000313" key="2">
    <source>
        <dbReference type="Proteomes" id="UP000564385"/>
    </source>
</evidence>
<comment type="caution">
    <text evidence="1">The sequence shown here is derived from an EMBL/GenBank/DDBJ whole genome shotgun (WGS) entry which is preliminary data.</text>
</comment>
<name>A0A852VJA2_9BACT</name>
<dbReference type="EMBL" id="JACCCU010000003">
    <property type="protein sequence ID" value="NYF91817.1"/>
    <property type="molecule type" value="Genomic_DNA"/>
</dbReference>
<protein>
    <submittedName>
        <fullName evidence="1">Uncharacterized protein</fullName>
    </submittedName>
</protein>
<dbReference type="AlphaFoldDB" id="A0A852VJA2"/>
<dbReference type="Proteomes" id="UP000564385">
    <property type="component" value="Unassembled WGS sequence"/>
</dbReference>